<dbReference type="SUPFAM" id="SSF48695">
    <property type="entry name" value="Multiheme cytochromes"/>
    <property type="match status" value="1"/>
</dbReference>
<feature type="chain" id="PRO_5029569103" description="Cytochrome c-552/4 domain-containing protein" evidence="1">
    <location>
        <begin position="31"/>
        <end position="162"/>
    </location>
</feature>
<name>A0A7J0BTR8_9BACT</name>
<sequence length="162" mass="17383">MHRTFSEQKALLLCLVALALWFCSAPRHTAAAPATATYVGTDACADCHEEQYSNFKKFAKKAKSDKSIKVMAPKLTAAELQGCYGCHTTGYGKPGGFESFEKTPHLGDAGCEVCHGPGSEHVDSGGDPSLISNPTMEECLVCHNEERVANFGFRPLLYGGAH</sequence>
<dbReference type="InterPro" id="IPR036280">
    <property type="entry name" value="Multihaem_cyt_sf"/>
</dbReference>
<accession>A0A7J0BTR8</accession>
<comment type="caution">
    <text evidence="3">The sequence shown here is derived from an EMBL/GenBank/DDBJ whole genome shotgun (WGS) entry which is preliminary data.</text>
</comment>
<feature type="signal peptide" evidence="1">
    <location>
        <begin position="1"/>
        <end position="30"/>
    </location>
</feature>
<dbReference type="AlphaFoldDB" id="A0A7J0BTR8"/>
<keyword evidence="1" id="KW-0732">Signal</keyword>
<proteinExistence type="predicted"/>
<organism evidence="3 4">
    <name type="scientific">Desulfovibrio psychrotolerans</name>
    <dbReference type="NCBI Taxonomy" id="415242"/>
    <lineage>
        <taxon>Bacteria</taxon>
        <taxon>Pseudomonadati</taxon>
        <taxon>Thermodesulfobacteriota</taxon>
        <taxon>Desulfovibrionia</taxon>
        <taxon>Desulfovibrionales</taxon>
        <taxon>Desulfovibrionaceae</taxon>
        <taxon>Desulfovibrio</taxon>
    </lineage>
</organism>
<feature type="domain" description="Cytochrome c-552/4" evidence="2">
    <location>
        <begin position="43"/>
        <end position="116"/>
    </location>
</feature>
<dbReference type="RefSeq" id="WP_174409753.1">
    <property type="nucleotide sequence ID" value="NZ_BLVP01000008.1"/>
</dbReference>
<reference evidence="3 4" key="1">
    <citation type="submission" date="2020-05" db="EMBL/GenBank/DDBJ databases">
        <title>Draft genome sequence of Desulfovibrio psychrotolerans JS1T.</title>
        <authorList>
            <person name="Ueno A."/>
            <person name="Tamazawa S."/>
            <person name="Tamamura S."/>
            <person name="Murakami T."/>
            <person name="Kiyama T."/>
            <person name="Inomata H."/>
            <person name="Amano Y."/>
            <person name="Miyakawa K."/>
            <person name="Tamaki H."/>
            <person name="Naganuma T."/>
            <person name="Kaneko K."/>
        </authorList>
    </citation>
    <scope>NUCLEOTIDE SEQUENCE [LARGE SCALE GENOMIC DNA]</scope>
    <source>
        <strain evidence="3 4">JS1</strain>
    </source>
</reference>
<dbReference type="Pfam" id="PF13435">
    <property type="entry name" value="Cytochrome_C554"/>
    <property type="match status" value="1"/>
</dbReference>
<evidence type="ECO:0000313" key="3">
    <source>
        <dbReference type="EMBL" id="GFM37109.1"/>
    </source>
</evidence>
<dbReference type="EMBL" id="BLVP01000008">
    <property type="protein sequence ID" value="GFM37109.1"/>
    <property type="molecule type" value="Genomic_DNA"/>
</dbReference>
<protein>
    <recommendedName>
        <fullName evidence="2">Cytochrome c-552/4 domain-containing protein</fullName>
    </recommendedName>
</protein>
<gene>
    <name evidence="3" type="ORF">DSM19430T_17930</name>
</gene>
<dbReference type="Proteomes" id="UP000503820">
    <property type="component" value="Unassembled WGS sequence"/>
</dbReference>
<evidence type="ECO:0000313" key="4">
    <source>
        <dbReference type="Proteomes" id="UP000503820"/>
    </source>
</evidence>
<evidence type="ECO:0000259" key="2">
    <source>
        <dbReference type="Pfam" id="PF13435"/>
    </source>
</evidence>
<dbReference type="InterPro" id="IPR023155">
    <property type="entry name" value="Cyt_c-552/4"/>
</dbReference>
<keyword evidence="4" id="KW-1185">Reference proteome</keyword>
<evidence type="ECO:0000256" key="1">
    <source>
        <dbReference type="SAM" id="SignalP"/>
    </source>
</evidence>
<dbReference type="Gene3D" id="1.10.1130.10">
    <property type="entry name" value="Flavocytochrome C3, Chain A"/>
    <property type="match status" value="1"/>
</dbReference>